<keyword evidence="6" id="KW-1185">Reference proteome</keyword>
<reference evidence="6" key="1">
    <citation type="submission" date="2016-10" db="EMBL/GenBank/DDBJ databases">
        <authorList>
            <person name="Varghese N."/>
            <person name="Submissions S."/>
        </authorList>
    </citation>
    <scope>NUCLEOTIDE SEQUENCE [LARGE SCALE GENOMIC DNA]</scope>
    <source>
        <strain evidence="6">DSM 11593</strain>
    </source>
</reference>
<dbReference type="InterPro" id="IPR010016">
    <property type="entry name" value="PxpB"/>
</dbReference>
<gene>
    <name evidence="5" type="ORF">SAMN04488075_2165</name>
</gene>
<dbReference type="InterPro" id="IPR003833">
    <property type="entry name" value="CT_C_D"/>
</dbReference>
<evidence type="ECO:0000256" key="3">
    <source>
        <dbReference type="ARBA" id="ARBA00022840"/>
    </source>
</evidence>
<keyword evidence="3" id="KW-0067">ATP-binding</keyword>
<dbReference type="GO" id="GO:0005524">
    <property type="term" value="F:ATP binding"/>
    <property type="evidence" value="ECO:0007669"/>
    <property type="project" value="UniProtKB-KW"/>
</dbReference>
<keyword evidence="2" id="KW-0378">Hydrolase</keyword>
<feature type="domain" description="Carboxyltransferase" evidence="4">
    <location>
        <begin position="8"/>
        <end position="209"/>
    </location>
</feature>
<dbReference type="STRING" id="65735.SAMN04488075_2165"/>
<name>A0A1H6MDB0_9RHOB</name>
<dbReference type="Pfam" id="PF02682">
    <property type="entry name" value="CT_C_D"/>
    <property type="match status" value="1"/>
</dbReference>
<dbReference type="GO" id="GO:0016787">
    <property type="term" value="F:hydrolase activity"/>
    <property type="evidence" value="ECO:0007669"/>
    <property type="project" value="UniProtKB-KW"/>
</dbReference>
<dbReference type="Proteomes" id="UP000199125">
    <property type="component" value="Unassembled WGS sequence"/>
</dbReference>
<keyword evidence="1" id="KW-0547">Nucleotide-binding</keyword>
<dbReference type="OrthoDB" id="9778567at2"/>
<dbReference type="EMBL" id="FNXG01000003">
    <property type="protein sequence ID" value="SEH99510.1"/>
    <property type="molecule type" value="Genomic_DNA"/>
</dbReference>
<dbReference type="AlphaFoldDB" id="A0A1H6MDB0"/>
<accession>A0A1H6MDB0</accession>
<evidence type="ECO:0000313" key="5">
    <source>
        <dbReference type="EMBL" id="SEH99510.1"/>
    </source>
</evidence>
<dbReference type="PANTHER" id="PTHR34698:SF2">
    <property type="entry name" value="5-OXOPROLINASE SUBUNIT B"/>
    <property type="match status" value="1"/>
</dbReference>
<dbReference type="Gene3D" id="2.40.100.10">
    <property type="entry name" value="Cyclophilin-like"/>
    <property type="match status" value="1"/>
</dbReference>
<evidence type="ECO:0000313" key="6">
    <source>
        <dbReference type="Proteomes" id="UP000199125"/>
    </source>
</evidence>
<dbReference type="SMART" id="SM00796">
    <property type="entry name" value="AHS1"/>
    <property type="match status" value="1"/>
</dbReference>
<proteinExistence type="predicted"/>
<evidence type="ECO:0000256" key="1">
    <source>
        <dbReference type="ARBA" id="ARBA00022741"/>
    </source>
</evidence>
<dbReference type="InterPro" id="IPR029000">
    <property type="entry name" value="Cyclophilin-like_dom_sf"/>
</dbReference>
<evidence type="ECO:0000256" key="2">
    <source>
        <dbReference type="ARBA" id="ARBA00022801"/>
    </source>
</evidence>
<dbReference type="Gene3D" id="3.30.1360.40">
    <property type="match status" value="1"/>
</dbReference>
<sequence length="229" mass="24316">MGPGRSFPVFSPVAEHSILVEFGDRIAPDIHARVLQLDRALAAAPFDGFIESVPAYAAILIHFDPLTCDHRTAESAARQLIGQPAPPAVPAPAPREVLVCYDDELAPDLAAVARAAGLSPEAVINAHLAGRYEVFMYGFAPGYAYLAGVPGAIHMPRKPAAVRGVAAGSVLIAGPQCLVSTLTMPTGWWVIGRSPSRILTGDPGRPFLFDVGDRVRFRRIDRAGFEAAT</sequence>
<dbReference type="SUPFAM" id="SSF160467">
    <property type="entry name" value="PH0987 N-terminal domain-like"/>
    <property type="match status" value="1"/>
</dbReference>
<dbReference type="SUPFAM" id="SSF50891">
    <property type="entry name" value="Cyclophilin-like"/>
    <property type="match status" value="1"/>
</dbReference>
<organism evidence="5 6">
    <name type="scientific">Paracoccus alkenifer</name>
    <dbReference type="NCBI Taxonomy" id="65735"/>
    <lineage>
        <taxon>Bacteria</taxon>
        <taxon>Pseudomonadati</taxon>
        <taxon>Pseudomonadota</taxon>
        <taxon>Alphaproteobacteria</taxon>
        <taxon>Rhodobacterales</taxon>
        <taxon>Paracoccaceae</taxon>
        <taxon>Paracoccus</taxon>
    </lineage>
</organism>
<protein>
    <submittedName>
        <fullName evidence="5">Inhibitor of KinA</fullName>
    </submittedName>
</protein>
<evidence type="ECO:0000259" key="4">
    <source>
        <dbReference type="SMART" id="SM00796"/>
    </source>
</evidence>
<dbReference type="PANTHER" id="PTHR34698">
    <property type="entry name" value="5-OXOPROLINASE SUBUNIT B"/>
    <property type="match status" value="1"/>
</dbReference>